<keyword evidence="4" id="KW-1185">Reference proteome</keyword>
<evidence type="ECO:0008006" key="5">
    <source>
        <dbReference type="Google" id="ProtNLM"/>
    </source>
</evidence>
<gene>
    <name evidence="3" type="ORF">Tcan_18781</name>
</gene>
<keyword evidence="1" id="KW-0646">Protease inhibitor</keyword>
<evidence type="ECO:0000313" key="4">
    <source>
        <dbReference type="Proteomes" id="UP000031036"/>
    </source>
</evidence>
<feature type="chain" id="PRO_5002096292" description="TIL domain-containing protein" evidence="2">
    <location>
        <begin position="21"/>
        <end position="141"/>
    </location>
</feature>
<dbReference type="SUPFAM" id="SSF57567">
    <property type="entry name" value="Serine protease inhibitors"/>
    <property type="match status" value="1"/>
</dbReference>
<evidence type="ECO:0000256" key="2">
    <source>
        <dbReference type="SAM" id="SignalP"/>
    </source>
</evidence>
<sequence>MLKFFWSVFILMLLAVIVSGYDVETERSHRLSLFCGPNESFSLCRKCERNCNGEWEADCTPGCGLPKCYCDADEGFVRSQIGGACIPLESCKSLHNGKASIRCFGISCPPGQYCMMMSSPFCVRPPCIASPKCIPHGMPPF</sequence>
<keyword evidence="1" id="KW-0722">Serine protease inhibitor</keyword>
<dbReference type="GO" id="GO:0004867">
    <property type="term" value="F:serine-type endopeptidase inhibitor activity"/>
    <property type="evidence" value="ECO:0007669"/>
    <property type="project" value="UniProtKB-KW"/>
</dbReference>
<name>A0A0B2VQF1_TOXCA</name>
<organism evidence="3 4">
    <name type="scientific">Toxocara canis</name>
    <name type="common">Canine roundworm</name>
    <dbReference type="NCBI Taxonomy" id="6265"/>
    <lineage>
        <taxon>Eukaryota</taxon>
        <taxon>Metazoa</taxon>
        <taxon>Ecdysozoa</taxon>
        <taxon>Nematoda</taxon>
        <taxon>Chromadorea</taxon>
        <taxon>Rhabditida</taxon>
        <taxon>Spirurina</taxon>
        <taxon>Ascaridomorpha</taxon>
        <taxon>Ascaridoidea</taxon>
        <taxon>Toxocaridae</taxon>
        <taxon>Toxocara</taxon>
    </lineage>
</organism>
<comment type="caution">
    <text evidence="3">The sequence shown here is derived from an EMBL/GenBank/DDBJ whole genome shotgun (WGS) entry which is preliminary data.</text>
</comment>
<proteinExistence type="predicted"/>
<accession>A0A0B2VQF1</accession>
<evidence type="ECO:0000256" key="1">
    <source>
        <dbReference type="ARBA" id="ARBA00022900"/>
    </source>
</evidence>
<dbReference type="AlphaFoldDB" id="A0A0B2VQF1"/>
<dbReference type="InterPro" id="IPR036084">
    <property type="entry name" value="Ser_inhib-like_sf"/>
</dbReference>
<feature type="signal peptide" evidence="2">
    <location>
        <begin position="1"/>
        <end position="20"/>
    </location>
</feature>
<dbReference type="OrthoDB" id="6236007at2759"/>
<dbReference type="EMBL" id="JPKZ01001178">
    <property type="protein sequence ID" value="KHN83599.1"/>
    <property type="molecule type" value="Genomic_DNA"/>
</dbReference>
<evidence type="ECO:0000313" key="3">
    <source>
        <dbReference type="EMBL" id="KHN83599.1"/>
    </source>
</evidence>
<dbReference type="Proteomes" id="UP000031036">
    <property type="component" value="Unassembled WGS sequence"/>
</dbReference>
<dbReference type="Gene3D" id="2.10.25.10">
    <property type="entry name" value="Laminin"/>
    <property type="match status" value="1"/>
</dbReference>
<protein>
    <recommendedName>
        <fullName evidence="5">TIL domain-containing protein</fullName>
    </recommendedName>
</protein>
<keyword evidence="2" id="KW-0732">Signal</keyword>
<dbReference type="STRING" id="6265.A0A0B2VQF1"/>
<reference evidence="3 4" key="1">
    <citation type="submission" date="2014-11" db="EMBL/GenBank/DDBJ databases">
        <title>Genetic blueprint of the zoonotic pathogen Toxocara canis.</title>
        <authorList>
            <person name="Zhu X.-Q."/>
            <person name="Korhonen P.K."/>
            <person name="Cai H."/>
            <person name="Young N.D."/>
            <person name="Nejsum P."/>
            <person name="von Samson-Himmelstjerna G."/>
            <person name="Boag P.R."/>
            <person name="Tan P."/>
            <person name="Li Q."/>
            <person name="Min J."/>
            <person name="Yang Y."/>
            <person name="Wang X."/>
            <person name="Fang X."/>
            <person name="Hall R.S."/>
            <person name="Hofmann A."/>
            <person name="Sternberg P.W."/>
            <person name="Jex A.R."/>
            <person name="Gasser R.B."/>
        </authorList>
    </citation>
    <scope>NUCLEOTIDE SEQUENCE [LARGE SCALE GENOMIC DNA]</scope>
    <source>
        <strain evidence="3">PN_DK_2014</strain>
    </source>
</reference>